<proteinExistence type="predicted"/>
<feature type="compositionally biased region" description="Basic and acidic residues" evidence="1">
    <location>
        <begin position="96"/>
        <end position="132"/>
    </location>
</feature>
<sequence length="420" mass="48495">MQRTSEPSSRRRLRTSFHEEADRSASRRSRSRTRRTGGSCRSRSRVRTPNQEQGRGSIRKLEQELEQHREQLRALESKLSRERSLRRRTSPPGGAERGRQRLSKDNELKRMRPRDRSSSRDRPAVKRSRADDDASATPLITRSDSPTFTYKDVMNFINNIKSQSQPITATPPPQNTNNYSISPKNILPDFDPSSKGQRIDIWLKKVNECATVYGWDERTVIHFAMQKLQGLAKTWYDSLNSLLFTWSEWQHKLRCAFPFDQNYGQSLEEMLRRKSKFDEPLETYYYEKLALLNHCDIDGKRAVECIIHGLSDRTMRSSANAIRCTQPDQLLQFLMSNKDTVQPYDGTQSIGKTFGASKVSNNNQSAKSNSSNNRPELFCFNCKEIGHPYLKCPKPLIQCEQCRRVGHKTENCGTKLGNHK</sequence>
<evidence type="ECO:0000256" key="1">
    <source>
        <dbReference type="SAM" id="MobiDB-lite"/>
    </source>
</evidence>
<dbReference type="SUPFAM" id="SSF57756">
    <property type="entry name" value="Retrovirus zinc finger-like domains"/>
    <property type="match status" value="1"/>
</dbReference>
<evidence type="ECO:0000313" key="2">
    <source>
        <dbReference type="EMBL" id="KAJ8737310.1"/>
    </source>
</evidence>
<dbReference type="GO" id="GO:0008270">
    <property type="term" value="F:zinc ion binding"/>
    <property type="evidence" value="ECO:0007669"/>
    <property type="project" value="InterPro"/>
</dbReference>
<reference evidence="2" key="1">
    <citation type="submission" date="2023-03" db="EMBL/GenBank/DDBJ databases">
        <title>Chromosome-level genomes of two armyworms, Mythimna separata and Mythimna loreyi, provide insights into the biosynthesis and reception of sex pheromones.</title>
        <authorList>
            <person name="Zhao H."/>
        </authorList>
    </citation>
    <scope>NUCLEOTIDE SEQUENCE</scope>
    <source>
        <strain evidence="2">BeijingLab</strain>
        <tissue evidence="2">Pupa</tissue>
    </source>
</reference>
<dbReference type="Gene3D" id="4.10.60.10">
    <property type="entry name" value="Zinc finger, CCHC-type"/>
    <property type="match status" value="1"/>
</dbReference>
<accession>A0AAD7Z437</accession>
<dbReference type="PANTHER" id="PTHR33223:SF6">
    <property type="entry name" value="CCHC-TYPE DOMAIN-CONTAINING PROTEIN"/>
    <property type="match status" value="1"/>
</dbReference>
<name>A0AAD7Z437_MYTSE</name>
<feature type="compositionally biased region" description="Basic residues" evidence="1">
    <location>
        <begin position="26"/>
        <end position="35"/>
    </location>
</feature>
<comment type="caution">
    <text evidence="2">The sequence shown here is derived from an EMBL/GenBank/DDBJ whole genome shotgun (WGS) entry which is preliminary data.</text>
</comment>
<protein>
    <recommendedName>
        <fullName evidence="4">CCHC-type domain-containing protein</fullName>
    </recommendedName>
</protein>
<organism evidence="2 3">
    <name type="scientific">Mythimna separata</name>
    <name type="common">Oriental armyworm</name>
    <name type="synonym">Pseudaletia separata</name>
    <dbReference type="NCBI Taxonomy" id="271217"/>
    <lineage>
        <taxon>Eukaryota</taxon>
        <taxon>Metazoa</taxon>
        <taxon>Ecdysozoa</taxon>
        <taxon>Arthropoda</taxon>
        <taxon>Hexapoda</taxon>
        <taxon>Insecta</taxon>
        <taxon>Pterygota</taxon>
        <taxon>Neoptera</taxon>
        <taxon>Endopterygota</taxon>
        <taxon>Lepidoptera</taxon>
        <taxon>Glossata</taxon>
        <taxon>Ditrysia</taxon>
        <taxon>Noctuoidea</taxon>
        <taxon>Noctuidae</taxon>
        <taxon>Noctuinae</taxon>
        <taxon>Hadenini</taxon>
        <taxon>Mythimna</taxon>
    </lineage>
</organism>
<evidence type="ECO:0008006" key="4">
    <source>
        <dbReference type="Google" id="ProtNLM"/>
    </source>
</evidence>
<dbReference type="EMBL" id="JARGEI010000001">
    <property type="protein sequence ID" value="KAJ8737310.1"/>
    <property type="molecule type" value="Genomic_DNA"/>
</dbReference>
<keyword evidence="3" id="KW-1185">Reference proteome</keyword>
<dbReference type="InterPro" id="IPR036875">
    <property type="entry name" value="Znf_CCHC_sf"/>
</dbReference>
<feature type="region of interest" description="Disordered" evidence="1">
    <location>
        <begin position="1"/>
        <end position="144"/>
    </location>
</feature>
<dbReference type="PANTHER" id="PTHR33223">
    <property type="entry name" value="CCHC-TYPE DOMAIN-CONTAINING PROTEIN"/>
    <property type="match status" value="1"/>
</dbReference>
<dbReference type="Proteomes" id="UP001231518">
    <property type="component" value="Chromosome 1"/>
</dbReference>
<dbReference type="AlphaFoldDB" id="A0AAD7Z437"/>
<feature type="compositionally biased region" description="Basic and acidic residues" evidence="1">
    <location>
        <begin position="59"/>
        <end position="83"/>
    </location>
</feature>
<gene>
    <name evidence="2" type="ORF">PYW07_000581</name>
</gene>
<feature type="compositionally biased region" description="Basic and acidic residues" evidence="1">
    <location>
        <begin position="16"/>
        <end position="25"/>
    </location>
</feature>
<dbReference type="GO" id="GO:0003676">
    <property type="term" value="F:nucleic acid binding"/>
    <property type="evidence" value="ECO:0007669"/>
    <property type="project" value="InterPro"/>
</dbReference>
<evidence type="ECO:0000313" key="3">
    <source>
        <dbReference type="Proteomes" id="UP001231518"/>
    </source>
</evidence>